<reference evidence="5" key="1">
    <citation type="journal article" date="2018" name="Data Brief">
        <title>Genome sequence data from 17 accessions of Ensete ventricosum, a staple food crop for millions in Ethiopia.</title>
        <authorList>
            <person name="Yemataw Z."/>
            <person name="Muzemil S."/>
            <person name="Ambachew D."/>
            <person name="Tripathi L."/>
            <person name="Tesfaye K."/>
            <person name="Chala A."/>
            <person name="Farbos A."/>
            <person name="O'Neill P."/>
            <person name="Moore K."/>
            <person name="Grant M."/>
            <person name="Studholme D.J."/>
        </authorList>
    </citation>
    <scope>NUCLEOTIDE SEQUENCE [LARGE SCALE GENOMIC DNA]</scope>
    <source>
        <tissue evidence="5">Leaf</tissue>
    </source>
</reference>
<dbReference type="InterPro" id="IPR005516">
    <property type="entry name" value="Remorin_C"/>
</dbReference>
<dbReference type="PANTHER" id="PTHR31775:SF5">
    <property type="entry name" value="REMORIN 1.4"/>
    <property type="match status" value="1"/>
</dbReference>
<accession>A0A445MCK8</accession>
<feature type="region of interest" description="Disordered" evidence="2">
    <location>
        <begin position="1"/>
        <end position="66"/>
    </location>
</feature>
<feature type="domain" description="Remorin C-terminal" evidence="3">
    <location>
        <begin position="203"/>
        <end position="262"/>
    </location>
</feature>
<dbReference type="Proteomes" id="UP000290560">
    <property type="component" value="Unassembled WGS sequence"/>
</dbReference>
<organism evidence="5">
    <name type="scientific">Ensete ventricosum</name>
    <name type="common">Abyssinian banana</name>
    <name type="synonym">Musa ensete</name>
    <dbReference type="NCBI Taxonomy" id="4639"/>
    <lineage>
        <taxon>Eukaryota</taxon>
        <taxon>Viridiplantae</taxon>
        <taxon>Streptophyta</taxon>
        <taxon>Embryophyta</taxon>
        <taxon>Tracheophyta</taxon>
        <taxon>Spermatophyta</taxon>
        <taxon>Magnoliopsida</taxon>
        <taxon>Liliopsida</taxon>
        <taxon>Zingiberales</taxon>
        <taxon>Musaceae</taxon>
        <taxon>Ensete</taxon>
    </lineage>
</organism>
<evidence type="ECO:0000256" key="1">
    <source>
        <dbReference type="ARBA" id="ARBA00005711"/>
    </source>
</evidence>
<comment type="similarity">
    <text evidence="1">Belongs to the remorin family.</text>
</comment>
<dbReference type="InterPro" id="IPR005518">
    <property type="entry name" value="Remorin_N"/>
</dbReference>
<evidence type="ECO:0000313" key="5">
    <source>
        <dbReference type="EMBL" id="RZR71987.1"/>
    </source>
</evidence>
<evidence type="ECO:0000256" key="2">
    <source>
        <dbReference type="SAM" id="MobiDB-lite"/>
    </source>
</evidence>
<evidence type="ECO:0008006" key="6">
    <source>
        <dbReference type="Google" id="ProtNLM"/>
    </source>
</evidence>
<dbReference type="PANTHER" id="PTHR31775">
    <property type="entry name" value="OS02G0117200 PROTEIN"/>
    <property type="match status" value="1"/>
</dbReference>
<dbReference type="Pfam" id="PF03766">
    <property type="entry name" value="Remorin_N"/>
    <property type="match status" value="1"/>
</dbReference>
<evidence type="ECO:0000259" key="3">
    <source>
        <dbReference type="Pfam" id="PF03763"/>
    </source>
</evidence>
<dbReference type="EMBL" id="KV875613">
    <property type="protein sequence ID" value="RZR71987.1"/>
    <property type="molecule type" value="Genomic_DNA"/>
</dbReference>
<proteinExistence type="inferred from homology"/>
<dbReference type="Pfam" id="PF03763">
    <property type="entry name" value="Remorin_C"/>
    <property type="match status" value="1"/>
</dbReference>
<evidence type="ECO:0000259" key="4">
    <source>
        <dbReference type="Pfam" id="PF03766"/>
    </source>
</evidence>
<feature type="compositionally biased region" description="Basic and acidic residues" evidence="2">
    <location>
        <begin position="26"/>
        <end position="41"/>
    </location>
</feature>
<sequence>MQAYAERSRSLSPVCLSAPSGGPVAIEREREMAEEAEKEQVSVELPPAAEEKPDDSKALAVVESKTSASPRSQRKLSAITSWENSKKATLEAELKMIEVNSFCHCHLSFNLLPPLDALSRVRWHSCVGVTKSRLSIFQVFLATYLFCEIQSVVESPPLPPACRLAMFIYTGKRKIDAVQVMTFDTFSISMWNSGINWFKLYEQEKIENQKAEYAEKMKNKIAMIHKAAEEKRILVEAKHGEELLKAEETAAKYRATGQAPKKGFSCFSA</sequence>
<gene>
    <name evidence="5" type="ORF">BHM03_00009292</name>
</gene>
<protein>
    <recommendedName>
        <fullName evidence="6">Remorin C-terminal domain-containing protein</fullName>
    </recommendedName>
</protein>
<dbReference type="AlphaFoldDB" id="A0A445MCK8"/>
<name>A0A445MCK8_ENSVE</name>
<feature type="domain" description="Remorin N-terminal" evidence="4">
    <location>
        <begin position="36"/>
        <end position="71"/>
    </location>
</feature>